<dbReference type="Proteomes" id="UP000176253">
    <property type="component" value="Unassembled WGS sequence"/>
</dbReference>
<proteinExistence type="predicted"/>
<organism evidence="2 3">
    <name type="scientific">Candidatus Gottesmanbacteria bacterium RIFCSPHIGHO2_02_FULL_39_14</name>
    <dbReference type="NCBI Taxonomy" id="1798383"/>
    <lineage>
        <taxon>Bacteria</taxon>
        <taxon>Candidatus Gottesmaniibacteriota</taxon>
    </lineage>
</organism>
<keyword evidence="1" id="KW-0472">Membrane</keyword>
<keyword evidence="1" id="KW-0812">Transmembrane</keyword>
<feature type="transmembrane region" description="Helical" evidence="1">
    <location>
        <begin position="87"/>
        <end position="105"/>
    </location>
</feature>
<evidence type="ECO:0000313" key="2">
    <source>
        <dbReference type="EMBL" id="OGG17217.1"/>
    </source>
</evidence>
<name>A0A1F5ZYU8_9BACT</name>
<protein>
    <submittedName>
        <fullName evidence="2">Uncharacterized protein</fullName>
    </submittedName>
</protein>
<evidence type="ECO:0000313" key="3">
    <source>
        <dbReference type="Proteomes" id="UP000176253"/>
    </source>
</evidence>
<accession>A0A1F5ZYU8</accession>
<dbReference type="EMBL" id="MFJM01000046">
    <property type="protein sequence ID" value="OGG17217.1"/>
    <property type="molecule type" value="Genomic_DNA"/>
</dbReference>
<dbReference type="STRING" id="1798383.A3D78_00580"/>
<dbReference type="AlphaFoldDB" id="A0A1F5ZYU8"/>
<sequence length="120" mass="13348">MKIIIFVLLVILTLVNIYFISYPLLKGEVNFFNDVARDFLLLGEIDSKKIMLIGPRSNVSGLFHGQLWSYLNYPVYKIASGNPVVLGWYWMVLGIIALGLAGVGVKKIFGILPAAAFVKE</sequence>
<comment type="caution">
    <text evidence="2">The sequence shown here is derived from an EMBL/GenBank/DDBJ whole genome shotgun (WGS) entry which is preliminary data.</text>
</comment>
<gene>
    <name evidence="2" type="ORF">A3D78_00580</name>
</gene>
<keyword evidence="1" id="KW-1133">Transmembrane helix</keyword>
<evidence type="ECO:0000256" key="1">
    <source>
        <dbReference type="SAM" id="Phobius"/>
    </source>
</evidence>
<reference evidence="2 3" key="1">
    <citation type="journal article" date="2016" name="Nat. Commun.">
        <title>Thousands of microbial genomes shed light on interconnected biogeochemical processes in an aquifer system.</title>
        <authorList>
            <person name="Anantharaman K."/>
            <person name="Brown C.T."/>
            <person name="Hug L.A."/>
            <person name="Sharon I."/>
            <person name="Castelle C.J."/>
            <person name="Probst A.J."/>
            <person name="Thomas B.C."/>
            <person name="Singh A."/>
            <person name="Wilkins M.J."/>
            <person name="Karaoz U."/>
            <person name="Brodie E.L."/>
            <person name="Williams K.H."/>
            <person name="Hubbard S.S."/>
            <person name="Banfield J.F."/>
        </authorList>
    </citation>
    <scope>NUCLEOTIDE SEQUENCE [LARGE SCALE GENOMIC DNA]</scope>
</reference>